<evidence type="ECO:0000313" key="2">
    <source>
        <dbReference type="EMBL" id="MBA4867204.1"/>
    </source>
</evidence>
<comment type="caution">
    <text evidence="2">The sequence shown here is derived from an EMBL/GenBank/DDBJ whole genome shotgun (WGS) entry which is preliminary data.</text>
</comment>
<gene>
    <name evidence="2" type="ORF">H1V43_39190</name>
</gene>
<organism evidence="2 3">
    <name type="scientific">Streptomyces himalayensis subsp. aureolus</name>
    <dbReference type="NCBI Taxonomy" id="2758039"/>
    <lineage>
        <taxon>Bacteria</taxon>
        <taxon>Bacillati</taxon>
        <taxon>Actinomycetota</taxon>
        <taxon>Actinomycetes</taxon>
        <taxon>Kitasatosporales</taxon>
        <taxon>Streptomycetaceae</taxon>
        <taxon>Streptomyces</taxon>
        <taxon>Streptomyces himalayensis</taxon>
    </lineage>
</organism>
<sequence length="49" mass="5410">MNRWRSARLTSADGRQPRADRMASSGMPAGRKEQLPEAASRRALVGDLQ</sequence>
<dbReference type="RefSeq" id="WP_181868520.1">
    <property type="nucleotide sequence ID" value="NZ_JACEQY010000103.1"/>
</dbReference>
<evidence type="ECO:0000256" key="1">
    <source>
        <dbReference type="SAM" id="MobiDB-lite"/>
    </source>
</evidence>
<dbReference type="AlphaFoldDB" id="A0A7W2D9K9"/>
<feature type="region of interest" description="Disordered" evidence="1">
    <location>
        <begin position="1"/>
        <end position="49"/>
    </location>
</feature>
<protein>
    <submittedName>
        <fullName evidence="2">Uncharacterized protein</fullName>
    </submittedName>
</protein>
<dbReference type="Proteomes" id="UP000586976">
    <property type="component" value="Unassembled WGS sequence"/>
</dbReference>
<reference evidence="2 3" key="1">
    <citation type="submission" date="2020-07" db="EMBL/GenBank/DDBJ databases">
        <title>Streptomyces isolated from Indian soil.</title>
        <authorList>
            <person name="Mandal S."/>
            <person name="Maiti P.K."/>
        </authorList>
    </citation>
    <scope>NUCLEOTIDE SEQUENCE [LARGE SCALE GENOMIC DNA]</scope>
    <source>
        <strain evidence="2 3">PSKA54</strain>
    </source>
</reference>
<proteinExistence type="predicted"/>
<evidence type="ECO:0000313" key="3">
    <source>
        <dbReference type="Proteomes" id="UP000586976"/>
    </source>
</evidence>
<accession>A0A7W2D9K9</accession>
<name>A0A7W2D9K9_9ACTN</name>
<keyword evidence="3" id="KW-1185">Reference proteome</keyword>
<dbReference type="EMBL" id="JACEQY010000103">
    <property type="protein sequence ID" value="MBA4867204.1"/>
    <property type="molecule type" value="Genomic_DNA"/>
</dbReference>